<dbReference type="Gene3D" id="3.90.1200.10">
    <property type="match status" value="1"/>
</dbReference>
<dbReference type="OrthoDB" id="3339041at2"/>
<name>A0A2I2KJE5_9ACTN</name>
<dbReference type="InterPro" id="IPR011009">
    <property type="entry name" value="Kinase-like_dom_sf"/>
</dbReference>
<keyword evidence="3" id="KW-1185">Reference proteome</keyword>
<dbReference type="EMBL" id="FZMO01000015">
    <property type="protein sequence ID" value="SNQ45780.1"/>
    <property type="molecule type" value="Genomic_DNA"/>
</dbReference>
<evidence type="ECO:0000259" key="1">
    <source>
        <dbReference type="Pfam" id="PF01636"/>
    </source>
</evidence>
<organism evidence="2 3">
    <name type="scientific">Frankia canadensis</name>
    <dbReference type="NCBI Taxonomy" id="1836972"/>
    <lineage>
        <taxon>Bacteria</taxon>
        <taxon>Bacillati</taxon>
        <taxon>Actinomycetota</taxon>
        <taxon>Actinomycetes</taxon>
        <taxon>Frankiales</taxon>
        <taxon>Frankiaceae</taxon>
        <taxon>Frankia</taxon>
    </lineage>
</organism>
<dbReference type="Gene3D" id="3.30.200.20">
    <property type="entry name" value="Phosphorylase Kinase, domain 1"/>
    <property type="match status" value="1"/>
</dbReference>
<dbReference type="InterPro" id="IPR002575">
    <property type="entry name" value="Aminoglycoside_PTrfase"/>
</dbReference>
<proteinExistence type="predicted"/>
<dbReference type="Pfam" id="PF01636">
    <property type="entry name" value="APH"/>
    <property type="match status" value="1"/>
</dbReference>
<evidence type="ECO:0000313" key="2">
    <source>
        <dbReference type="EMBL" id="SNQ45780.1"/>
    </source>
</evidence>
<dbReference type="InterPro" id="IPR051678">
    <property type="entry name" value="AGP_Transferase"/>
</dbReference>
<dbReference type="SUPFAM" id="SSF56112">
    <property type="entry name" value="Protein kinase-like (PK-like)"/>
    <property type="match status" value="1"/>
</dbReference>
<gene>
    <name evidence="2" type="ORF">FRACA_1110017</name>
</gene>
<dbReference type="PANTHER" id="PTHR21310:SF40">
    <property type="entry name" value="AMINOGLYCOSIDE PHOSPHOTRANSFERASE DOMAIN-CONTAINING PROTEIN-RELATED"/>
    <property type="match status" value="1"/>
</dbReference>
<sequence>MAGGADQAPTTPVQHDPQAIGHALRGWLAARWPHARDLRITDVCLPQGAGGSNETFLCTATWRDDRRAVHSEGLVVRLAPTGFQIFLEADIGRQYAVLDHLAEHGDVPVPSLHGLEPDAATLGAPFWVMSRVDGVVPSDFPPYNQAGFLVEATPAERERLWLSAMEAFTAIHRVEIGADTAAFRLLDRPERGTTGIDQELEYWRLSMERAVADVPDPTVTALWEWLLTHRPAARPTGLSWGDARMGNMIFDGFRCVAVLDWEMVSLAGGLADLGWWLCLDLSHSEDLGVPRLDGLGSRAATIAFWEERTGQHTADLEWHEAFAGLRLAVILLRAVAIRRSLGAPLPGPGEFGNLETLTARLARTFDLHVPSA</sequence>
<dbReference type="Proteomes" id="UP000234331">
    <property type="component" value="Unassembled WGS sequence"/>
</dbReference>
<reference evidence="2 3" key="1">
    <citation type="submission" date="2017-06" db="EMBL/GenBank/DDBJ databases">
        <authorList>
            <person name="Kim H.J."/>
            <person name="Triplett B.A."/>
        </authorList>
    </citation>
    <scope>NUCLEOTIDE SEQUENCE [LARGE SCALE GENOMIC DNA]</scope>
    <source>
        <strain evidence="2">FRACA_ARgP5</strain>
    </source>
</reference>
<evidence type="ECO:0000313" key="3">
    <source>
        <dbReference type="Proteomes" id="UP000234331"/>
    </source>
</evidence>
<dbReference type="CDD" id="cd05154">
    <property type="entry name" value="ACAD10_11_N-like"/>
    <property type="match status" value="1"/>
</dbReference>
<feature type="domain" description="Aminoglycoside phosphotransferase" evidence="1">
    <location>
        <begin position="67"/>
        <end position="277"/>
    </location>
</feature>
<dbReference type="GO" id="GO:0016740">
    <property type="term" value="F:transferase activity"/>
    <property type="evidence" value="ECO:0007669"/>
    <property type="project" value="UniProtKB-KW"/>
</dbReference>
<accession>A0A2I2KJE5</accession>
<keyword evidence="2" id="KW-0808">Transferase</keyword>
<dbReference type="PANTHER" id="PTHR21310">
    <property type="entry name" value="AMINOGLYCOSIDE PHOSPHOTRANSFERASE-RELATED-RELATED"/>
    <property type="match status" value="1"/>
</dbReference>
<dbReference type="InterPro" id="IPR041726">
    <property type="entry name" value="ACAD10_11_N"/>
</dbReference>
<protein>
    <submittedName>
        <fullName evidence="2">Aminoglycoside phosphotransferase</fullName>
    </submittedName>
</protein>
<dbReference type="RefSeq" id="WP_101829909.1">
    <property type="nucleotide sequence ID" value="NZ_FZMO01000015.1"/>
</dbReference>
<dbReference type="AlphaFoldDB" id="A0A2I2KJE5"/>